<name>A0ABZ0GIZ6_9GAMM</name>
<feature type="domain" description="DUF6701" evidence="2">
    <location>
        <begin position="400"/>
        <end position="1003"/>
    </location>
</feature>
<gene>
    <name evidence="3" type="ORF">RI844_10895</name>
</gene>
<accession>A0ABZ0GIZ6</accession>
<organism evidence="3 4">
    <name type="scientific">Thalassotalea fonticola</name>
    <dbReference type="NCBI Taxonomy" id="3065649"/>
    <lineage>
        <taxon>Bacteria</taxon>
        <taxon>Pseudomonadati</taxon>
        <taxon>Pseudomonadota</taxon>
        <taxon>Gammaproteobacteria</taxon>
        <taxon>Alteromonadales</taxon>
        <taxon>Colwelliaceae</taxon>
        <taxon>Thalassotalea</taxon>
    </lineage>
</organism>
<proteinExistence type="predicted"/>
<dbReference type="Pfam" id="PF20419">
    <property type="entry name" value="DUF6701"/>
    <property type="match status" value="1"/>
</dbReference>
<sequence length="1006" mass="108654">MTFFKKLKSTAAVYFLALTFMLFIQNVHATCSPYIGEVTINEIYRIPGQGNNPTTGFIEVKIINEDLNAFPVNTWQLSLCDSTNDCELIPLTNAEKLCEDCPWTFITEDGVPPSEYNADLVDFNDGFDLRLIDENGANVDYIMVNGVVNQFPVADCPYPYPNLALSDNSTKSIHRIGDGTGFWLPVTCNAAKCNTPGSGNDDDSFPYLQIDSVDVTQGETATLTVSMVDKNGRDTTFDQIVSFDFRTEEGTALADQHFISIVDTFYIPVGQSSTQVQIDTILIPDLITRNLQGVVFGASAANVGVGISDITILPATINGIYQIRHDGQGLTCEAEPIEVIACTDATCSAINTSITTDVILTVNGLAQTINIVNGVSDNASIVHVDANTPATLSLADDYVCLNTTNGSDSCQINFADAGFVLQSLDALSCSSTQVTIKAVKKDELTKQCVGALVGNKNINFNFNYAAPVSGSSIPSINGEQMEPAGVDKPFILNFNANSEATINNFSYLDAGLITLNASYIEPSGELSGLILMGSENILFYPAKLNAVASTLSNLPLDGVNSEKAGLPFNLGVSAQCADGTVTPNYIPSTNISIEINSKRLAPVDPILGGNGSITFNTGTHISGLTDNWRSTNIEPSNFVLGNFTDNAAIYSEVGTLTVEFRDTNYQGKVLTGDVVPVGRFTPHHFAQISEPDIQGTLTTSCNAFAYTGQMVTSMPSLGAVNYLVNPQLRITPKNAQGVTTKNYINEFMMLPLLSADITDEVDIDVPTTDAQQLGQLALLVDVNGQMNNGTFIAKTTAVDSGVVNYQFSNLDDFVYVRNQNSLISVFTAQLEFNVNEIKDRDGTSTNYIDLNGTAIDATENTSASDIEIRFARWRIQNSFGPETSNLAQPLQLEYFDTDNYVLSSDDNCTSVDQALMSLSRITVDPTAVIGGSSQFSNGENRLLEIMAPGVGNQGEMAVTYDVFNWFKFDWAGDNDGNFDENPTAVATFGRFNTSGRIINKREIDKN</sequence>
<keyword evidence="4" id="KW-1185">Reference proteome</keyword>
<feature type="chain" id="PRO_5047195730" evidence="1">
    <location>
        <begin position="30"/>
        <end position="1006"/>
    </location>
</feature>
<dbReference type="RefSeq" id="WP_348394705.1">
    <property type="nucleotide sequence ID" value="NZ_CP136600.1"/>
</dbReference>
<evidence type="ECO:0000313" key="3">
    <source>
        <dbReference type="EMBL" id="WOH35889.1"/>
    </source>
</evidence>
<dbReference type="InterPro" id="IPR046524">
    <property type="entry name" value="DUF6701"/>
</dbReference>
<keyword evidence="1" id="KW-0732">Signal</keyword>
<dbReference type="Proteomes" id="UP001301442">
    <property type="component" value="Chromosome"/>
</dbReference>
<evidence type="ECO:0000313" key="4">
    <source>
        <dbReference type="Proteomes" id="UP001301442"/>
    </source>
</evidence>
<reference evidence="3 4" key="1">
    <citation type="submission" date="2023-09" db="EMBL/GenBank/DDBJ databases">
        <authorList>
            <person name="Qi X."/>
        </authorList>
    </citation>
    <scope>NUCLEOTIDE SEQUENCE [LARGE SCALE GENOMIC DNA]</scope>
    <source>
        <strain evidence="3 4">S1-1</strain>
    </source>
</reference>
<dbReference type="EMBL" id="CP136600">
    <property type="protein sequence ID" value="WOH35889.1"/>
    <property type="molecule type" value="Genomic_DNA"/>
</dbReference>
<protein>
    <submittedName>
        <fullName evidence="3">DUF6701 domain-containing protein</fullName>
    </submittedName>
</protein>
<feature type="signal peptide" evidence="1">
    <location>
        <begin position="1"/>
        <end position="29"/>
    </location>
</feature>
<evidence type="ECO:0000259" key="2">
    <source>
        <dbReference type="Pfam" id="PF20419"/>
    </source>
</evidence>
<evidence type="ECO:0000256" key="1">
    <source>
        <dbReference type="SAM" id="SignalP"/>
    </source>
</evidence>